<dbReference type="AlphaFoldDB" id="A0A2K4ZHQ7"/>
<keyword evidence="3" id="KW-1185">Reference proteome</keyword>
<evidence type="ECO:0000313" key="2">
    <source>
        <dbReference type="EMBL" id="SOY29995.1"/>
    </source>
</evidence>
<accession>A0A2K4ZHQ7</accession>
<gene>
    <name evidence="2" type="ORF">AMURIS_02716</name>
</gene>
<feature type="transmembrane region" description="Helical" evidence="1">
    <location>
        <begin position="352"/>
        <end position="374"/>
    </location>
</feature>
<name>A0A2K4ZHQ7_9FIRM</name>
<keyword evidence="1" id="KW-1133">Transmembrane helix</keyword>
<evidence type="ECO:0000313" key="3">
    <source>
        <dbReference type="Proteomes" id="UP000236311"/>
    </source>
</evidence>
<evidence type="ECO:0008006" key="4">
    <source>
        <dbReference type="Google" id="ProtNLM"/>
    </source>
</evidence>
<feature type="transmembrane region" description="Helical" evidence="1">
    <location>
        <begin position="148"/>
        <end position="172"/>
    </location>
</feature>
<keyword evidence="1" id="KW-0472">Membrane</keyword>
<feature type="transmembrane region" description="Helical" evidence="1">
    <location>
        <begin position="322"/>
        <end position="340"/>
    </location>
</feature>
<organism evidence="2 3">
    <name type="scientific">Acetatifactor muris</name>
    <dbReference type="NCBI Taxonomy" id="879566"/>
    <lineage>
        <taxon>Bacteria</taxon>
        <taxon>Bacillati</taxon>
        <taxon>Bacillota</taxon>
        <taxon>Clostridia</taxon>
        <taxon>Lachnospirales</taxon>
        <taxon>Lachnospiraceae</taxon>
        <taxon>Acetatifactor</taxon>
    </lineage>
</organism>
<dbReference type="RefSeq" id="WP_103240076.1">
    <property type="nucleotide sequence ID" value="NZ_CANRXC010000017.1"/>
</dbReference>
<reference evidence="2 3" key="1">
    <citation type="submission" date="2018-01" db="EMBL/GenBank/DDBJ databases">
        <authorList>
            <person name="Gaut B.S."/>
            <person name="Morton B.R."/>
            <person name="Clegg M.T."/>
            <person name="Duvall M.R."/>
        </authorList>
    </citation>
    <scope>NUCLEOTIDE SEQUENCE [LARGE SCALE GENOMIC DNA]</scope>
    <source>
        <strain evidence="2">GP69</strain>
    </source>
</reference>
<feature type="transmembrane region" description="Helical" evidence="1">
    <location>
        <begin position="193"/>
        <end position="209"/>
    </location>
</feature>
<feature type="transmembrane region" description="Helical" evidence="1">
    <location>
        <begin position="215"/>
        <end position="233"/>
    </location>
</feature>
<dbReference type="EMBL" id="OFSM01000013">
    <property type="protein sequence ID" value="SOY29995.1"/>
    <property type="molecule type" value="Genomic_DNA"/>
</dbReference>
<proteinExistence type="predicted"/>
<feature type="transmembrane region" description="Helical" evidence="1">
    <location>
        <begin position="245"/>
        <end position="270"/>
    </location>
</feature>
<dbReference type="OrthoDB" id="2044597at2"/>
<feature type="transmembrane region" description="Helical" evidence="1">
    <location>
        <begin position="83"/>
        <end position="103"/>
    </location>
</feature>
<keyword evidence="1" id="KW-0812">Transmembrane</keyword>
<evidence type="ECO:0000256" key="1">
    <source>
        <dbReference type="SAM" id="Phobius"/>
    </source>
</evidence>
<protein>
    <recommendedName>
        <fullName evidence="4">Beta-carotene 15,15'-monooxygenase</fullName>
    </recommendedName>
</protein>
<feature type="transmembrane region" description="Helical" evidence="1">
    <location>
        <begin position="7"/>
        <end position="26"/>
    </location>
</feature>
<feature type="transmembrane region" description="Helical" evidence="1">
    <location>
        <begin position="115"/>
        <end position="136"/>
    </location>
</feature>
<dbReference type="Proteomes" id="UP000236311">
    <property type="component" value="Unassembled WGS sequence"/>
</dbReference>
<feature type="transmembrane region" description="Helical" evidence="1">
    <location>
        <begin position="386"/>
        <end position="410"/>
    </location>
</feature>
<sequence>MKKEKSDLLIVLVFGIVLSYFTYVYVTGNIHGTYSDYNGHAYVYLPMFTKETWVEGWMMVPYCMWHLMTLFFNKLLLIPLESAAAYTTCLFSLFAYLTAYWMVRRVTEAAGSTDSSARAAMIAFGLCVVQAFHFYWLDENAKFSMNPLYNPTYMCMRGFSLLCFCLVCDIWGRQKDENYRGIFFRVERGLKRYYIYLTIALFLSAMAKPTFAEMFIPAVGLVMLGELVTRLVRKDGSAAPYFRQCVTTLLCAVPTLLYILMQFLVYFIWGGSYGGGEGLVLTKWLEVWRMFTQNVGLSVACSMAFPLFMLLIDGRWFVKNDWGRLALTGYLVGFLEAALLGEGGEKLTHGDFLWPMMSGILLMFTASLMRLLVLERTQADTRGKKILLAAAWFLFCIHVLYGIPALILFLV</sequence>
<feature type="transmembrane region" description="Helical" evidence="1">
    <location>
        <begin position="290"/>
        <end position="310"/>
    </location>
</feature>